<accession>A0A2N1PT87</accession>
<evidence type="ECO:0000313" key="2">
    <source>
        <dbReference type="EMBL" id="PKK91540.1"/>
    </source>
</evidence>
<protein>
    <submittedName>
        <fullName evidence="2">Uncharacterized protein</fullName>
    </submittedName>
</protein>
<comment type="caution">
    <text evidence="2">The sequence shown here is derived from an EMBL/GenBank/DDBJ whole genome shotgun (WGS) entry which is preliminary data.</text>
</comment>
<dbReference type="AlphaFoldDB" id="A0A2N1PT87"/>
<reference evidence="2 3" key="1">
    <citation type="journal article" date="2017" name="ISME J.">
        <title>Potential for microbial H2 and metal transformations associated with novel bacteria and archaea in deep terrestrial subsurface sediments.</title>
        <authorList>
            <person name="Hernsdorf A.W."/>
            <person name="Amano Y."/>
            <person name="Miyakawa K."/>
            <person name="Ise K."/>
            <person name="Suzuki Y."/>
            <person name="Anantharaman K."/>
            <person name="Probst A."/>
            <person name="Burstein D."/>
            <person name="Thomas B.C."/>
            <person name="Banfield J.F."/>
        </authorList>
    </citation>
    <scope>NUCLEOTIDE SEQUENCE [LARGE SCALE GENOMIC DNA]</scope>
    <source>
        <strain evidence="2">HGW-Wallbacteria-1</strain>
    </source>
</reference>
<keyword evidence="1" id="KW-0175">Coiled coil</keyword>
<dbReference type="EMBL" id="PGXC01000003">
    <property type="protein sequence ID" value="PKK91540.1"/>
    <property type="molecule type" value="Genomic_DNA"/>
</dbReference>
<proteinExistence type="predicted"/>
<evidence type="ECO:0000313" key="3">
    <source>
        <dbReference type="Proteomes" id="UP000233256"/>
    </source>
</evidence>
<organism evidence="2 3">
    <name type="scientific">Candidatus Wallbacteria bacterium HGW-Wallbacteria-1</name>
    <dbReference type="NCBI Taxonomy" id="2013854"/>
    <lineage>
        <taxon>Bacteria</taxon>
        <taxon>Candidatus Walliibacteriota</taxon>
    </lineage>
</organism>
<sequence>MFSGHQILMQKAQNSNQRITLFLLLTIIFICYAQSAFATVRSWIDADIIDSLPFNINKAEVVIKERSHDTIALSKKFLANFREFLPGFEARFRVFRHVQKQDLEKYRKKIISLYFTHYRIEAEKFSGHIDYLLGKGRLRELIFLKDLNRCLKDNPQACEAIENTRGFPFELLLEDDRKQYEDAAEYALFKDFSGIFETISKKNGQEYRHRIIEFIDSIPPKLRENAKKINSIRIKIKTISEIVKKILFRPDGDNSGLKYDHTTLNSVTETLSMMEKMDDSRLATWVENFRQTNRSAGRYRGIENFLSRLAPIIETGNALAVKLKSETEKLRAMKAPTEPMQRTLHESAVSELADDLYAAAASREFEKIQSHLKVARDAISRCHTIMDEASIKFKSLTEARIEVLKGALNSLEKFVHDRDNIRETYEKVVFDYEKTARQTRDLLASPATNSSIDEAFSRCRAITESGQAEIEKFSNNTASIKNLFMTASSVNYMADLDGYSLYFQKNPVFGSGKWSLGDILSIDNRIEVSDIFSPIRYMLPIKNMMEDFDELKEQYGQLQGLNKKIEIRTQQKQDARDKLEIRHAAVIKLINEADLMMEGFLMLPIEERDIQERDRLYNAFAKAETAFKRAGHPTRENSDAYVLLRDKWEKIRTDWSNTLSPPSFHKVYFAGLQVKGIERSTVNIYREDLVDQFLVVDLEMKSVKYPASYVKISLDGGRTYNDAELLKRQKELTWWRYRIKPRDGDEYDLRIIAADCLGVERILSNRGYKFKYFEMDIRSCIKSRIYDLEEIIEDCDYYRFMEKFNRREFITYFERFRDEVRNLCNRARNMNFQIENISYGIRKDTIETKLRWVLDYDDIKSGSSVLTSHVKRKGVTMLIWKRCPNYTIIHLRDIQGKHPFQP</sequence>
<gene>
    <name evidence="2" type="ORF">CVV64_07235</name>
</gene>
<evidence type="ECO:0000256" key="1">
    <source>
        <dbReference type="SAM" id="Coils"/>
    </source>
</evidence>
<name>A0A2N1PT87_9BACT</name>
<dbReference type="Proteomes" id="UP000233256">
    <property type="component" value="Unassembled WGS sequence"/>
</dbReference>
<feature type="coiled-coil region" evidence="1">
    <location>
        <begin position="541"/>
        <end position="578"/>
    </location>
</feature>